<evidence type="ECO:0000313" key="2">
    <source>
        <dbReference type="Proteomes" id="UP000515297"/>
    </source>
</evidence>
<organism evidence="1 2">
    <name type="scientific">Croceicoccus marinus</name>
    <dbReference type="NCBI Taxonomy" id="450378"/>
    <lineage>
        <taxon>Bacteria</taxon>
        <taxon>Pseudomonadati</taxon>
        <taxon>Pseudomonadota</taxon>
        <taxon>Alphaproteobacteria</taxon>
        <taxon>Sphingomonadales</taxon>
        <taxon>Erythrobacteraceae</taxon>
        <taxon>Croceicoccus</taxon>
    </lineage>
</organism>
<dbReference type="AlphaFoldDB" id="A0A7G6VXF7"/>
<dbReference type="Proteomes" id="UP000515297">
    <property type="component" value="Chromosome"/>
</dbReference>
<name>A0A7G6VXF7_9SPHN</name>
<evidence type="ECO:0000313" key="1">
    <source>
        <dbReference type="EMBL" id="QNE06422.1"/>
    </source>
</evidence>
<sequence>MPSRNGVRPRSLHGGKDRGIMHSYRLKLADDGIGIEKFIEFDGMDASSALSVLNNEMAGRRAELWTGERLVCTLERDGDGTGFWCINPSLARR</sequence>
<gene>
    <name evidence="1" type="ORF">H4O24_07495</name>
</gene>
<proteinExistence type="predicted"/>
<accession>A0A7G6VXF7</accession>
<reference evidence="1 2" key="1">
    <citation type="submission" date="2020-08" db="EMBL/GenBank/DDBJ databases">
        <authorList>
            <person name="Liu G."/>
            <person name="Sun C."/>
        </authorList>
    </citation>
    <scope>NUCLEOTIDE SEQUENCE [LARGE SCALE GENOMIC DNA]</scope>
    <source>
        <strain evidence="1 2">OT19</strain>
    </source>
</reference>
<protein>
    <submittedName>
        <fullName evidence="1">Uncharacterized protein</fullName>
    </submittedName>
</protein>
<dbReference type="EMBL" id="CP060052">
    <property type="protein sequence ID" value="QNE06422.1"/>
    <property type="molecule type" value="Genomic_DNA"/>
</dbReference>